<accession>A0AAE3HB20</accession>
<dbReference type="EMBL" id="JTEO01000005">
    <property type="protein sequence ID" value="MCQ6963407.1"/>
    <property type="molecule type" value="Genomic_DNA"/>
</dbReference>
<feature type="transmembrane region" description="Helical" evidence="1">
    <location>
        <begin position="27"/>
        <end position="55"/>
    </location>
</feature>
<keyword evidence="1" id="KW-0472">Membrane</keyword>
<protein>
    <submittedName>
        <fullName evidence="2">Uncharacterized protein</fullName>
    </submittedName>
</protein>
<dbReference type="AlphaFoldDB" id="A0AAE3HB20"/>
<gene>
    <name evidence="2" type="ORF">PV02_09905</name>
</gene>
<keyword evidence="1" id="KW-0812">Transmembrane</keyword>
<name>A0AAE3HB20_9EURY</name>
<evidence type="ECO:0000313" key="3">
    <source>
        <dbReference type="Proteomes" id="UP001206983"/>
    </source>
</evidence>
<sequence>MGSHGEGDRRPGAGGSFLRCRAEKAKICSFMFISTLCLPFSHMALIAIAVTGLYMSTSANDPPGGADRRLYNPP</sequence>
<comment type="caution">
    <text evidence="2">The sequence shown here is derived from an EMBL/GenBank/DDBJ whole genome shotgun (WGS) entry which is preliminary data.</text>
</comment>
<reference evidence="2 3" key="1">
    <citation type="journal article" date="2011" name="Appl. Environ. Microbiol.">
        <title>Methanogenic archaea isolated from Taiwan's Chelungpu fault.</title>
        <authorList>
            <person name="Wu S.Y."/>
            <person name="Lai M.C."/>
        </authorList>
    </citation>
    <scope>NUCLEOTIDE SEQUENCE [LARGE SCALE GENOMIC DNA]</scope>
    <source>
        <strain evidence="2 3">St545Mb</strain>
    </source>
</reference>
<organism evidence="2 3">
    <name type="scientific">Methanolobus chelungpuianus</name>
    <dbReference type="NCBI Taxonomy" id="502115"/>
    <lineage>
        <taxon>Archaea</taxon>
        <taxon>Methanobacteriati</taxon>
        <taxon>Methanobacteriota</taxon>
        <taxon>Stenosarchaea group</taxon>
        <taxon>Methanomicrobia</taxon>
        <taxon>Methanosarcinales</taxon>
        <taxon>Methanosarcinaceae</taxon>
        <taxon>Methanolobus</taxon>
    </lineage>
</organism>
<dbReference type="Proteomes" id="UP001206983">
    <property type="component" value="Unassembled WGS sequence"/>
</dbReference>
<evidence type="ECO:0000256" key="1">
    <source>
        <dbReference type="SAM" id="Phobius"/>
    </source>
</evidence>
<keyword evidence="1" id="KW-1133">Transmembrane helix</keyword>
<keyword evidence="3" id="KW-1185">Reference proteome</keyword>
<proteinExistence type="predicted"/>
<evidence type="ECO:0000313" key="2">
    <source>
        <dbReference type="EMBL" id="MCQ6963407.1"/>
    </source>
</evidence>